<reference evidence="1" key="2">
    <citation type="submission" date="2023-07" db="EMBL/GenBank/DDBJ databases">
        <authorList>
            <person name="Aydin F."/>
            <person name="Tarhane S."/>
            <person name="Saticioglu I.B."/>
            <person name="Karakaya E."/>
            <person name="Abay S."/>
            <person name="Guran O."/>
            <person name="Bozkurt E."/>
            <person name="Uzum N."/>
            <person name="Olgun K."/>
            <person name="Jablonski D."/>
        </authorList>
    </citation>
    <scope>NUCLEOTIDE SEQUENCE</scope>
    <source>
        <strain evidence="1">Faydin-H75</strain>
    </source>
</reference>
<evidence type="ECO:0008006" key="5">
    <source>
        <dbReference type="Google" id="ProtNLM"/>
    </source>
</evidence>
<evidence type="ECO:0000313" key="1">
    <source>
        <dbReference type="EMBL" id="MDO7253894.1"/>
    </source>
</evidence>
<gene>
    <name evidence="1" type="ORF">Q5I04_08255</name>
    <name evidence="2" type="ORF">Q5I06_08210</name>
</gene>
<dbReference type="EMBL" id="JAUPEV010000017">
    <property type="protein sequence ID" value="MDO7253894.1"/>
    <property type="molecule type" value="Genomic_DNA"/>
</dbReference>
<dbReference type="EMBL" id="JAUYZK010000015">
    <property type="protein sequence ID" value="MDP2539755.1"/>
    <property type="molecule type" value="Genomic_DNA"/>
</dbReference>
<dbReference type="RefSeq" id="WP_305517733.1">
    <property type="nucleotide sequence ID" value="NZ_JAUPEV010000017.1"/>
</dbReference>
<reference evidence="2 4" key="1">
    <citation type="submission" date="2023-07" db="EMBL/GenBank/DDBJ databases">
        <title>Unpublished Manusciprt.</title>
        <authorList>
            <person name="Aydin F."/>
            <person name="Tarhane S."/>
            <person name="Saticioglu I.B."/>
            <person name="Karakaya E."/>
            <person name="Abay S."/>
            <person name="Guran O."/>
            <person name="Bozkurt E."/>
            <person name="Uzum N."/>
            <person name="Olgun K."/>
            <person name="Jablonski D."/>
        </authorList>
    </citation>
    <scope>NUCLEOTIDE SEQUENCE</scope>
    <source>
        <strain evidence="4">faydin-H75</strain>
        <strain evidence="2">Faydin-H76</strain>
    </source>
</reference>
<evidence type="ECO:0000313" key="3">
    <source>
        <dbReference type="Proteomes" id="UP001177258"/>
    </source>
</evidence>
<evidence type="ECO:0000313" key="4">
    <source>
        <dbReference type="Proteomes" id="UP001240777"/>
    </source>
</evidence>
<evidence type="ECO:0000313" key="2">
    <source>
        <dbReference type="EMBL" id="MDP2539755.1"/>
    </source>
</evidence>
<proteinExistence type="predicted"/>
<dbReference type="InterPro" id="IPR019289">
    <property type="entry name" value="Phage_tail_E/E"/>
</dbReference>
<dbReference type="Proteomes" id="UP001240777">
    <property type="component" value="Unassembled WGS sequence"/>
</dbReference>
<sequence length="86" mass="9790">MSIKIEREIKTFSFKDGQEIVIKEPTLLQISSAQSKSKDELEVIKTLLIDITDGELDRDSINALPFSEFVRLSECVKEFVGINEKD</sequence>
<comment type="caution">
    <text evidence="2">The sequence shown here is derived from an EMBL/GenBank/DDBJ whole genome shotgun (WGS) entry which is preliminary data.</text>
</comment>
<protein>
    <recommendedName>
        <fullName evidence="5">Phage tail assembly protein</fullName>
    </recommendedName>
</protein>
<keyword evidence="4" id="KW-1185">Reference proteome</keyword>
<dbReference type="Proteomes" id="UP001177258">
    <property type="component" value="Unassembled WGS sequence"/>
</dbReference>
<dbReference type="AlphaFoldDB" id="A0AA90PXA7"/>
<accession>A0AA90PXA7</accession>
<name>A0AA90PXA7_9HELI</name>
<dbReference type="Pfam" id="PF10109">
    <property type="entry name" value="Phage_TAC_7"/>
    <property type="match status" value="1"/>
</dbReference>
<reference evidence="1 3" key="3">
    <citation type="journal article" date="2024" name="Syst. Appl. Microbiol.">
        <title>Helicobacter cappadocius sp. nov., from lizards: The first psychrotrophic Helicobacter species.</title>
        <authorList>
            <person name="Aydin F."/>
            <person name="Tarhane S."/>
            <person name="Karakaya E."/>
            <person name="Abay S."/>
            <person name="Kayman T."/>
            <person name="Guran O."/>
            <person name="Bozkurt E."/>
            <person name="Uzum N."/>
            <person name="Avci A."/>
            <person name="Olgun K."/>
            <person name="Jablonski D."/>
            <person name="Guran C."/>
            <person name="Burcin Saticioglu I."/>
        </authorList>
    </citation>
    <scope>NUCLEOTIDE SEQUENCE [LARGE SCALE GENOMIC DNA]</scope>
    <source>
        <strain evidence="1">Faydin-H75</strain>
        <strain evidence="3">faydin-H76</strain>
    </source>
</reference>
<organism evidence="2 3">
    <name type="scientific">Helicobacter cappadocius</name>
    <dbReference type="NCBI Taxonomy" id="3063998"/>
    <lineage>
        <taxon>Bacteria</taxon>
        <taxon>Pseudomonadati</taxon>
        <taxon>Campylobacterota</taxon>
        <taxon>Epsilonproteobacteria</taxon>
        <taxon>Campylobacterales</taxon>
        <taxon>Helicobacteraceae</taxon>
        <taxon>Helicobacter</taxon>
    </lineage>
</organism>